<proteinExistence type="inferred from homology"/>
<sequence length="526" mass="58567">MQMPESRTIPALLLEQETRFGDREALVGGDLRLTYRQLREKVRAFAKGLSAHGVGKGTRVAILMGNKPEWVIADLAICSLGGIMVAVNTWVTARELGYILKHSDADMLILGRRFLKYDYFNMLGELQPHAENLPALKTIIHVGPEPYQDSIPFEAVYSRGRGVPDHTLEKAEAAISPRDVTYLLYTSGSTSTPKGVQLQHYALIENMWHLGNRMHVTEQDRLWLAVSLYWGLGCENALFNLLTHGGCIVLQEFFEAGEALRLIHEERCTLYYGTPNMAQAMMEHPDRPKRDLSSLRSGGATGTPAQLQRVAELGAKEICHIYGLTETYGNCNVSDGKLDPRDKVFETVGRPLDGVIQRIVHPETLAPLQAGEVGEIQVKRYVTIGYYKDEDKNAAAFTSDGFFRTGDLGFVDEDGYLHFRGRIKEMIKTGGINVAPAEVEEILVRQAGVKLAFVVGVPDTTRDEIIGAVVVAEGKVGDDFEERLREALRAELASYKLPREFRFVEESALPLTSTGKLHKDKLVTFF</sequence>
<evidence type="ECO:0000256" key="3">
    <source>
        <dbReference type="SAM" id="MobiDB-lite"/>
    </source>
</evidence>
<dbReference type="PROSITE" id="PS00455">
    <property type="entry name" value="AMP_BINDING"/>
    <property type="match status" value="1"/>
</dbReference>
<evidence type="ECO:0000259" key="4">
    <source>
        <dbReference type="Pfam" id="PF00501"/>
    </source>
</evidence>
<dbReference type="Pfam" id="PF13193">
    <property type="entry name" value="AMP-binding_C"/>
    <property type="match status" value="1"/>
</dbReference>
<comment type="similarity">
    <text evidence="1">Belongs to the ATP-dependent AMP-binding enzyme family.</text>
</comment>
<organism evidence="6 7">
    <name type="scientific">Limoniibacter endophyticus</name>
    <dbReference type="NCBI Taxonomy" id="1565040"/>
    <lineage>
        <taxon>Bacteria</taxon>
        <taxon>Pseudomonadati</taxon>
        <taxon>Pseudomonadota</taxon>
        <taxon>Alphaproteobacteria</taxon>
        <taxon>Hyphomicrobiales</taxon>
        <taxon>Bartonellaceae</taxon>
        <taxon>Limoniibacter</taxon>
    </lineage>
</organism>
<dbReference type="InterPro" id="IPR025110">
    <property type="entry name" value="AMP-bd_C"/>
</dbReference>
<evidence type="ECO:0000313" key="7">
    <source>
        <dbReference type="Proteomes" id="UP000641137"/>
    </source>
</evidence>
<keyword evidence="2" id="KW-0436">Ligase</keyword>
<dbReference type="InterPro" id="IPR042099">
    <property type="entry name" value="ANL_N_sf"/>
</dbReference>
<comment type="caution">
    <text evidence="6">The sequence shown here is derived from an EMBL/GenBank/DDBJ whole genome shotgun (WGS) entry which is preliminary data.</text>
</comment>
<dbReference type="PANTHER" id="PTHR43201">
    <property type="entry name" value="ACYL-COA SYNTHETASE"/>
    <property type="match status" value="1"/>
</dbReference>
<dbReference type="Pfam" id="PF00501">
    <property type="entry name" value="AMP-binding"/>
    <property type="match status" value="1"/>
</dbReference>
<evidence type="ECO:0000259" key="5">
    <source>
        <dbReference type="Pfam" id="PF13193"/>
    </source>
</evidence>
<dbReference type="PANTHER" id="PTHR43201:SF5">
    <property type="entry name" value="MEDIUM-CHAIN ACYL-COA LIGASE ACSF2, MITOCHONDRIAL"/>
    <property type="match status" value="1"/>
</dbReference>
<dbReference type="SUPFAM" id="SSF56801">
    <property type="entry name" value="Acetyl-CoA synthetase-like"/>
    <property type="match status" value="1"/>
</dbReference>
<dbReference type="GO" id="GO:0006631">
    <property type="term" value="P:fatty acid metabolic process"/>
    <property type="evidence" value="ECO:0007669"/>
    <property type="project" value="TreeGrafter"/>
</dbReference>
<dbReference type="InterPro" id="IPR000873">
    <property type="entry name" value="AMP-dep_synth/lig_dom"/>
</dbReference>
<name>A0A8J3GHD1_9HYPH</name>
<feature type="domain" description="AMP-binding enzyme C-terminal" evidence="5">
    <location>
        <begin position="438"/>
        <end position="516"/>
    </location>
</feature>
<reference evidence="6" key="1">
    <citation type="journal article" date="2014" name="Int. J. Syst. Evol. Microbiol.">
        <title>Complete genome sequence of Corynebacterium casei LMG S-19264T (=DSM 44701T), isolated from a smear-ripened cheese.</title>
        <authorList>
            <consortium name="US DOE Joint Genome Institute (JGI-PGF)"/>
            <person name="Walter F."/>
            <person name="Albersmeier A."/>
            <person name="Kalinowski J."/>
            <person name="Ruckert C."/>
        </authorList>
    </citation>
    <scope>NUCLEOTIDE SEQUENCE</scope>
    <source>
        <strain evidence="6">KCTC 42097</strain>
    </source>
</reference>
<protein>
    <submittedName>
        <fullName evidence="6">AMP-binding protein</fullName>
    </submittedName>
</protein>
<evidence type="ECO:0000256" key="2">
    <source>
        <dbReference type="ARBA" id="ARBA00022598"/>
    </source>
</evidence>
<dbReference type="Gene3D" id="3.30.300.30">
    <property type="match status" value="1"/>
</dbReference>
<feature type="domain" description="AMP-dependent synthetase/ligase" evidence="4">
    <location>
        <begin position="15"/>
        <end position="387"/>
    </location>
</feature>
<evidence type="ECO:0000313" key="6">
    <source>
        <dbReference type="EMBL" id="GHC78246.1"/>
    </source>
</evidence>
<dbReference type="InterPro" id="IPR020845">
    <property type="entry name" value="AMP-binding_CS"/>
</dbReference>
<accession>A0A8J3GHD1</accession>
<dbReference type="Gene3D" id="3.40.50.12780">
    <property type="entry name" value="N-terminal domain of ligase-like"/>
    <property type="match status" value="1"/>
</dbReference>
<evidence type="ECO:0000256" key="1">
    <source>
        <dbReference type="ARBA" id="ARBA00006432"/>
    </source>
</evidence>
<reference evidence="6" key="2">
    <citation type="submission" date="2020-09" db="EMBL/GenBank/DDBJ databases">
        <authorList>
            <person name="Sun Q."/>
            <person name="Kim S."/>
        </authorList>
    </citation>
    <scope>NUCLEOTIDE SEQUENCE</scope>
    <source>
        <strain evidence="6">KCTC 42097</strain>
    </source>
</reference>
<keyword evidence="7" id="KW-1185">Reference proteome</keyword>
<gene>
    <name evidence="6" type="ORF">GCM10010136_30030</name>
</gene>
<dbReference type="Proteomes" id="UP000641137">
    <property type="component" value="Unassembled WGS sequence"/>
</dbReference>
<dbReference type="RefSeq" id="WP_189491923.1">
    <property type="nucleotide sequence ID" value="NZ_BMZO01000010.1"/>
</dbReference>
<dbReference type="AlphaFoldDB" id="A0A8J3GHD1"/>
<dbReference type="GO" id="GO:0031956">
    <property type="term" value="F:medium-chain fatty acid-CoA ligase activity"/>
    <property type="evidence" value="ECO:0007669"/>
    <property type="project" value="TreeGrafter"/>
</dbReference>
<feature type="compositionally biased region" description="Basic and acidic residues" evidence="3">
    <location>
        <begin position="284"/>
        <end position="293"/>
    </location>
</feature>
<dbReference type="InterPro" id="IPR045851">
    <property type="entry name" value="AMP-bd_C_sf"/>
</dbReference>
<dbReference type="EMBL" id="BMZO01000010">
    <property type="protein sequence ID" value="GHC78246.1"/>
    <property type="molecule type" value="Genomic_DNA"/>
</dbReference>
<feature type="region of interest" description="Disordered" evidence="3">
    <location>
        <begin position="284"/>
        <end position="303"/>
    </location>
</feature>